<proteinExistence type="predicted"/>
<dbReference type="EMBL" id="NSKE01000009">
    <property type="protein sequence ID" value="PAU93222.1"/>
    <property type="molecule type" value="Genomic_DNA"/>
</dbReference>
<dbReference type="RefSeq" id="WP_095607149.1">
    <property type="nucleotide sequence ID" value="NZ_NSKE01000009.1"/>
</dbReference>
<organism evidence="1 2">
    <name type="scientific">Fodinibius salipaludis</name>
    <dbReference type="NCBI Taxonomy" id="2032627"/>
    <lineage>
        <taxon>Bacteria</taxon>
        <taxon>Pseudomonadati</taxon>
        <taxon>Balneolota</taxon>
        <taxon>Balneolia</taxon>
        <taxon>Balneolales</taxon>
        <taxon>Balneolaceae</taxon>
        <taxon>Fodinibius</taxon>
    </lineage>
</organism>
<dbReference type="GO" id="GO:0030246">
    <property type="term" value="F:carbohydrate binding"/>
    <property type="evidence" value="ECO:0007669"/>
    <property type="project" value="InterPro"/>
</dbReference>
<dbReference type="AlphaFoldDB" id="A0A2A2G8R2"/>
<evidence type="ECO:0000313" key="1">
    <source>
        <dbReference type="EMBL" id="PAU93222.1"/>
    </source>
</evidence>
<dbReference type="Proteomes" id="UP000218831">
    <property type="component" value="Unassembled WGS sequence"/>
</dbReference>
<dbReference type="SUPFAM" id="SSF49452">
    <property type="entry name" value="Starch-binding domain-like"/>
    <property type="match status" value="1"/>
</dbReference>
<name>A0A2A2G8R2_9BACT</name>
<protein>
    <recommendedName>
        <fullName evidence="3">TonB-dependent receptor</fullName>
    </recommendedName>
</protein>
<keyword evidence="2" id="KW-1185">Reference proteome</keyword>
<evidence type="ECO:0000313" key="2">
    <source>
        <dbReference type="Proteomes" id="UP000218831"/>
    </source>
</evidence>
<evidence type="ECO:0008006" key="3">
    <source>
        <dbReference type="Google" id="ProtNLM"/>
    </source>
</evidence>
<sequence>MRSSFIELNRIKINQIRGDNMYIFNKKAFFSALVMIIGIAMFTNPVMAQEQGEAELSGEVVDASSQEAISGAQLVLQGVDKEATTGEDGSFTFEMVSPGTYTLSVSADGYEGWSQEVEVKEGGDSITVKLEPKESS</sequence>
<dbReference type="Gene3D" id="2.60.40.1120">
    <property type="entry name" value="Carboxypeptidase-like, regulatory domain"/>
    <property type="match status" value="1"/>
</dbReference>
<comment type="caution">
    <text evidence="1">The sequence shown here is derived from an EMBL/GenBank/DDBJ whole genome shotgun (WGS) entry which is preliminary data.</text>
</comment>
<gene>
    <name evidence="1" type="ORF">CK503_12420</name>
</gene>
<dbReference type="OrthoDB" id="603275at2"/>
<dbReference type="InterPro" id="IPR013784">
    <property type="entry name" value="Carb-bd-like_fold"/>
</dbReference>
<reference evidence="1 2" key="1">
    <citation type="submission" date="2017-08" db="EMBL/GenBank/DDBJ databases">
        <title>Aliifodinibius alkalisoli sp. nov., isolated from saline alkaline soil.</title>
        <authorList>
            <person name="Liu D."/>
            <person name="Zhang G."/>
        </authorList>
    </citation>
    <scope>NUCLEOTIDE SEQUENCE [LARGE SCALE GENOMIC DNA]</scope>
    <source>
        <strain evidence="1 2">WN023</strain>
    </source>
</reference>
<accession>A0A2A2G8R2</accession>
<dbReference type="Pfam" id="PF13620">
    <property type="entry name" value="CarboxypepD_reg"/>
    <property type="match status" value="1"/>
</dbReference>